<dbReference type="RefSeq" id="WP_263746415.1">
    <property type="nucleotide sequence ID" value="NZ_JAOWRF010000219.1"/>
</dbReference>
<evidence type="ECO:0000259" key="1">
    <source>
        <dbReference type="Pfam" id="PF02136"/>
    </source>
</evidence>
<accession>A0ABT3B0D6</accession>
<protein>
    <submittedName>
        <fullName evidence="2">Nuclear transport factor 2 family protein</fullName>
    </submittedName>
</protein>
<dbReference type="InterPro" id="IPR032710">
    <property type="entry name" value="NTF2-like_dom_sf"/>
</dbReference>
<evidence type="ECO:0000313" key="3">
    <source>
        <dbReference type="Proteomes" id="UP001526143"/>
    </source>
</evidence>
<organism evidence="2 3">
    <name type="scientific">Plectonema radiosum NIES-515</name>
    <dbReference type="NCBI Taxonomy" id="2986073"/>
    <lineage>
        <taxon>Bacteria</taxon>
        <taxon>Bacillati</taxon>
        <taxon>Cyanobacteriota</taxon>
        <taxon>Cyanophyceae</taxon>
        <taxon>Oscillatoriophycideae</taxon>
        <taxon>Oscillatoriales</taxon>
        <taxon>Microcoleaceae</taxon>
        <taxon>Plectonema</taxon>
    </lineage>
</organism>
<evidence type="ECO:0000313" key="2">
    <source>
        <dbReference type="EMBL" id="MCV3214834.1"/>
    </source>
</evidence>
<proteinExistence type="predicted"/>
<dbReference type="SUPFAM" id="SSF54427">
    <property type="entry name" value="NTF2-like"/>
    <property type="match status" value="1"/>
</dbReference>
<dbReference type="InterPro" id="IPR002075">
    <property type="entry name" value="NTF2_dom"/>
</dbReference>
<dbReference type="Proteomes" id="UP001526143">
    <property type="component" value="Unassembled WGS sequence"/>
</dbReference>
<comment type="caution">
    <text evidence="2">The sequence shown here is derived from an EMBL/GenBank/DDBJ whole genome shotgun (WGS) entry which is preliminary data.</text>
</comment>
<reference evidence="2 3" key="1">
    <citation type="submission" date="2022-10" db="EMBL/GenBank/DDBJ databases">
        <title>Identification of biosynthetic pathway for the production of the potent trypsin inhibitor radiosumin.</title>
        <authorList>
            <person name="Fewer D.P."/>
            <person name="Delbaje E."/>
            <person name="Ouyang X."/>
            <person name="Agostino P.D."/>
            <person name="Wahlsten M."/>
            <person name="Jokela J."/>
            <person name="Permi P."/>
            <person name="Haapaniemi E."/>
            <person name="Koistinen H."/>
        </authorList>
    </citation>
    <scope>NUCLEOTIDE SEQUENCE [LARGE SCALE GENOMIC DNA]</scope>
    <source>
        <strain evidence="2 3">NIES-515</strain>
    </source>
</reference>
<name>A0ABT3B0D6_9CYAN</name>
<dbReference type="Gene3D" id="3.10.450.50">
    <property type="match status" value="1"/>
</dbReference>
<keyword evidence="3" id="KW-1185">Reference proteome</keyword>
<feature type="domain" description="Nuclear transport factor 2" evidence="1">
    <location>
        <begin position="26"/>
        <end position="121"/>
    </location>
</feature>
<dbReference type="Pfam" id="PF02136">
    <property type="entry name" value="NTF2"/>
    <property type="match status" value="1"/>
</dbReference>
<gene>
    <name evidence="2" type="ORF">OGM63_15135</name>
</gene>
<dbReference type="EMBL" id="JAOWRF010000219">
    <property type="protein sequence ID" value="MCV3214834.1"/>
    <property type="molecule type" value="Genomic_DNA"/>
</dbReference>
<sequence>MLSEKSTIATTEAEKFQISGISEPVILRYFESLNAGEFDETASLFASDGVMQPPFESGIVGQDAIATYLKQEAQGIKAEPRQGISENLDNNQIEFQVSGKAQTTWCGVNVIWLFILNQQRQIQFTKIKLLASPQELLNLRR</sequence>